<evidence type="ECO:0000256" key="3">
    <source>
        <dbReference type="ARBA" id="ARBA00022475"/>
    </source>
</evidence>
<feature type="transmembrane region" description="Helical" evidence="9">
    <location>
        <begin position="21"/>
        <end position="40"/>
    </location>
</feature>
<keyword evidence="4 9" id="KW-0812">Transmembrane</keyword>
<dbReference type="Pfam" id="PF02355">
    <property type="entry name" value="SecD_SecF_C"/>
    <property type="match status" value="1"/>
</dbReference>
<evidence type="ECO:0000256" key="7">
    <source>
        <dbReference type="ARBA" id="ARBA00023010"/>
    </source>
</evidence>
<dbReference type="AlphaFoldDB" id="F8LF74"/>
<feature type="domain" description="Protein export membrane protein SecD/SecF C-terminal" evidence="10">
    <location>
        <begin position="3"/>
        <end position="74"/>
    </location>
</feature>
<evidence type="ECO:0000259" key="10">
    <source>
        <dbReference type="Pfam" id="PF02355"/>
    </source>
</evidence>
<keyword evidence="2" id="KW-0813">Transport</keyword>
<dbReference type="InterPro" id="IPR022813">
    <property type="entry name" value="SecD/SecF_arch_bac"/>
</dbReference>
<evidence type="ECO:0000256" key="5">
    <source>
        <dbReference type="ARBA" id="ARBA00022927"/>
    </source>
</evidence>
<name>F8LF74_9BACT</name>
<evidence type="ECO:0000256" key="6">
    <source>
        <dbReference type="ARBA" id="ARBA00022989"/>
    </source>
</evidence>
<protein>
    <recommendedName>
        <fullName evidence="10">Protein export membrane protein SecD/SecF C-terminal domain-containing protein</fullName>
    </recommendedName>
</protein>
<evidence type="ECO:0000256" key="1">
    <source>
        <dbReference type="ARBA" id="ARBA00004651"/>
    </source>
</evidence>
<keyword evidence="8 9" id="KW-0472">Membrane</keyword>
<keyword evidence="7" id="KW-0811">Translocation</keyword>
<feature type="transmembrane region" description="Helical" evidence="9">
    <location>
        <begin position="46"/>
        <end position="72"/>
    </location>
</feature>
<dbReference type="GO" id="GO:0015031">
    <property type="term" value="P:protein transport"/>
    <property type="evidence" value="ECO:0007669"/>
    <property type="project" value="UniProtKB-KW"/>
</dbReference>
<dbReference type="EMBL" id="FR872662">
    <property type="protein sequence ID" value="CCB92142.1"/>
    <property type="molecule type" value="Genomic_DNA"/>
</dbReference>
<gene>
    <name evidence="11" type="ORF">WCH_CA12770</name>
</gene>
<evidence type="ECO:0000256" key="4">
    <source>
        <dbReference type="ARBA" id="ARBA00022692"/>
    </source>
</evidence>
<keyword evidence="3" id="KW-1003">Cell membrane</keyword>
<dbReference type="PANTHER" id="PTHR30081:SF8">
    <property type="entry name" value="PROTEIN TRANSLOCASE SUBUNIT SECF"/>
    <property type="match status" value="1"/>
</dbReference>
<keyword evidence="6 9" id="KW-1133">Transmembrane helix</keyword>
<evidence type="ECO:0000256" key="2">
    <source>
        <dbReference type="ARBA" id="ARBA00022448"/>
    </source>
</evidence>
<reference evidence="11" key="1">
    <citation type="submission" date="2011-05" db="EMBL/GenBank/DDBJ databases">
        <title>Unity in variety -- the pan-genome of the Chlamydiae.</title>
        <authorList>
            <person name="Collingro A."/>
            <person name="Tischler P."/>
            <person name="Weinmaier T."/>
            <person name="Penz T."/>
            <person name="Heinz E."/>
            <person name="Brunham R.C."/>
            <person name="Read T.D."/>
            <person name="Bavoil P.M."/>
            <person name="Sachse K."/>
            <person name="Kahane S."/>
            <person name="Friedman M.G."/>
            <person name="Rattei T."/>
            <person name="Myers G.S.A."/>
            <person name="Horn M."/>
        </authorList>
    </citation>
    <scope>NUCLEOTIDE SEQUENCE</scope>
    <source>
        <strain evidence="11">2032/99</strain>
    </source>
</reference>
<comment type="subcellular location">
    <subcellularLocation>
        <location evidence="1">Cell membrane</location>
        <topology evidence="1">Multi-pass membrane protein</topology>
    </subcellularLocation>
</comment>
<dbReference type="GO" id="GO:0005886">
    <property type="term" value="C:plasma membrane"/>
    <property type="evidence" value="ECO:0007669"/>
    <property type="project" value="UniProtKB-SubCell"/>
</dbReference>
<proteinExistence type="predicted"/>
<dbReference type="Gene3D" id="1.20.1640.10">
    <property type="entry name" value="Multidrug efflux transporter AcrB transmembrane domain"/>
    <property type="match status" value="1"/>
</dbReference>
<accession>F8LF74</accession>
<evidence type="ECO:0000256" key="8">
    <source>
        <dbReference type="ARBA" id="ARBA00023136"/>
    </source>
</evidence>
<dbReference type="SUPFAM" id="SSF82866">
    <property type="entry name" value="Multidrug efflux transporter AcrB transmembrane domain"/>
    <property type="match status" value="1"/>
</dbReference>
<dbReference type="InterPro" id="IPR048634">
    <property type="entry name" value="SecD_SecF_C"/>
</dbReference>
<sequence length="89" mass="9720">MRKLSFAEVINHALNVTLSRTIMTSGTTLVVLLSLVLLGGHSIFDFSLVMTIGVIIGTLSSLFIAGPVMLFFHNREEKIKNSQTSLKKA</sequence>
<evidence type="ECO:0000313" key="11">
    <source>
        <dbReference type="EMBL" id="CCB92142.1"/>
    </source>
</evidence>
<evidence type="ECO:0000256" key="9">
    <source>
        <dbReference type="SAM" id="Phobius"/>
    </source>
</evidence>
<dbReference type="PANTHER" id="PTHR30081">
    <property type="entry name" value="PROTEIN-EXPORT MEMBRANE PROTEIN SEC"/>
    <property type="match status" value="1"/>
</dbReference>
<keyword evidence="5" id="KW-0653">Protein transport</keyword>
<organism evidence="11">
    <name type="scientific">Waddlia chondrophila 2032/99</name>
    <dbReference type="NCBI Taxonomy" id="765953"/>
    <lineage>
        <taxon>Bacteria</taxon>
        <taxon>Pseudomonadati</taxon>
        <taxon>Chlamydiota</taxon>
        <taxon>Chlamydiia</taxon>
        <taxon>Parachlamydiales</taxon>
        <taxon>Waddliaceae</taxon>
        <taxon>Waddlia</taxon>
    </lineage>
</organism>